<dbReference type="AlphaFoldDB" id="A0A4V6BK03"/>
<feature type="chain" id="PRO_5020976268" evidence="1">
    <location>
        <begin position="21"/>
        <end position="251"/>
    </location>
</feature>
<evidence type="ECO:0000256" key="1">
    <source>
        <dbReference type="SAM" id="SignalP"/>
    </source>
</evidence>
<comment type="caution">
    <text evidence="2">The sequence shown here is derived from an EMBL/GenBank/DDBJ whole genome shotgun (WGS) entry which is preliminary data.</text>
</comment>
<keyword evidence="1" id="KW-0732">Signal</keyword>
<dbReference type="OrthoDB" id="792662at2"/>
<name>A0A4V6BK03_9BACT</name>
<dbReference type="Proteomes" id="UP000304900">
    <property type="component" value="Unassembled WGS sequence"/>
</dbReference>
<proteinExistence type="predicted"/>
<protein>
    <submittedName>
        <fullName evidence="2">Uncharacterized protein</fullName>
    </submittedName>
</protein>
<dbReference type="RefSeq" id="WP_137338502.1">
    <property type="nucleotide sequence ID" value="NZ_BSQH01000001.1"/>
</dbReference>
<sequence>MKKGKLVIGMILLALMQLVACERNDVDVAADKVKSFKLSSIEASKETGIKRKEPVIFTLGSELPASNYRWKVSPNEYIFINKGRENTTIIFDKAGKYTVVAQDSITLDSVFINVEVGTEIYQDILEPIALGDIISLTPITYPDSAFHLDFAALTKNNYTCSNNSLTYSLGKTGDTYQINFSGVTIPANCLGESSKGKSKIVFNWLIKENVTYDLEITLNGKTYKGSFERKGGKYQFTWPYDDGVIFTTKTL</sequence>
<keyword evidence="3" id="KW-1185">Reference proteome</keyword>
<organism evidence="2 3">
    <name type="scientific">Dyadobacter frigoris</name>
    <dbReference type="NCBI Taxonomy" id="2576211"/>
    <lineage>
        <taxon>Bacteria</taxon>
        <taxon>Pseudomonadati</taxon>
        <taxon>Bacteroidota</taxon>
        <taxon>Cytophagia</taxon>
        <taxon>Cytophagales</taxon>
        <taxon>Spirosomataceae</taxon>
        <taxon>Dyadobacter</taxon>
    </lineage>
</organism>
<dbReference type="EMBL" id="SZVO01000001">
    <property type="protein sequence ID" value="TKT94213.1"/>
    <property type="molecule type" value="Genomic_DNA"/>
</dbReference>
<gene>
    <name evidence="2" type="ORF">FDK13_03095</name>
</gene>
<reference evidence="2 3" key="1">
    <citation type="submission" date="2019-05" db="EMBL/GenBank/DDBJ databases">
        <title>Dyadobacter AR-3-8 sp. nov., isolated from arctic soil.</title>
        <authorList>
            <person name="Chaudhary D.K."/>
        </authorList>
    </citation>
    <scope>NUCLEOTIDE SEQUENCE [LARGE SCALE GENOMIC DNA]</scope>
    <source>
        <strain evidence="2 3">AR-3-8</strain>
    </source>
</reference>
<feature type="signal peptide" evidence="1">
    <location>
        <begin position="1"/>
        <end position="20"/>
    </location>
</feature>
<evidence type="ECO:0000313" key="3">
    <source>
        <dbReference type="Proteomes" id="UP000304900"/>
    </source>
</evidence>
<accession>A0A4V6BK03</accession>
<evidence type="ECO:0000313" key="2">
    <source>
        <dbReference type="EMBL" id="TKT94213.1"/>
    </source>
</evidence>